<reference evidence="9" key="1">
    <citation type="journal article" date="2019" name="Int. J. Syst. Evol. Microbiol.">
        <title>The Global Catalogue of Microorganisms (GCM) 10K type strain sequencing project: providing services to taxonomists for standard genome sequencing and annotation.</title>
        <authorList>
            <consortium name="The Broad Institute Genomics Platform"/>
            <consortium name="The Broad Institute Genome Sequencing Center for Infectious Disease"/>
            <person name="Wu L."/>
            <person name="Ma J."/>
        </authorList>
    </citation>
    <scope>NUCLEOTIDE SEQUENCE [LARGE SCALE GENOMIC DNA]</scope>
    <source>
        <strain evidence="9">KCTC 23916</strain>
    </source>
</reference>
<accession>A0ABQ2X7S0</accession>
<dbReference type="InterPro" id="IPR007472">
    <property type="entry name" value="N-end_Aminoacyl_Trfase_C"/>
</dbReference>
<evidence type="ECO:0000256" key="5">
    <source>
        <dbReference type="SAM" id="MobiDB-lite"/>
    </source>
</evidence>
<dbReference type="EMBL" id="BMYT01000001">
    <property type="protein sequence ID" value="GGX03526.1"/>
    <property type="molecule type" value="Genomic_DNA"/>
</dbReference>
<dbReference type="NCBIfam" id="NF002346">
    <property type="entry name" value="PRK01305.2-3"/>
    <property type="match status" value="1"/>
</dbReference>
<evidence type="ECO:0000256" key="3">
    <source>
        <dbReference type="ARBA" id="ARBA00023315"/>
    </source>
</evidence>
<dbReference type="InterPro" id="IPR017138">
    <property type="entry name" value="Asp_Glu_LeuTrfase"/>
</dbReference>
<comment type="catalytic activity">
    <reaction evidence="4">
        <text>N-terminal L-aspartyl-[protein] + L-leucyl-tRNA(Leu) = N-terminal L-leucyl-L-aspartyl-[protein] + tRNA(Leu) + H(+)</text>
        <dbReference type="Rhea" id="RHEA:50420"/>
        <dbReference type="Rhea" id="RHEA-COMP:9613"/>
        <dbReference type="Rhea" id="RHEA-COMP:9622"/>
        <dbReference type="Rhea" id="RHEA-COMP:12669"/>
        <dbReference type="Rhea" id="RHEA-COMP:12674"/>
        <dbReference type="ChEBI" id="CHEBI:15378"/>
        <dbReference type="ChEBI" id="CHEBI:64720"/>
        <dbReference type="ChEBI" id="CHEBI:78442"/>
        <dbReference type="ChEBI" id="CHEBI:78494"/>
        <dbReference type="ChEBI" id="CHEBI:133042"/>
        <dbReference type="EC" id="2.3.2.29"/>
    </reaction>
</comment>
<keyword evidence="1 4" id="KW-0963">Cytoplasm</keyword>
<keyword evidence="9" id="KW-1185">Reference proteome</keyword>
<evidence type="ECO:0000256" key="1">
    <source>
        <dbReference type="ARBA" id="ARBA00022490"/>
    </source>
</evidence>
<comment type="similarity">
    <text evidence="4">Belongs to the R-transferase family. Bpt subfamily.</text>
</comment>
<dbReference type="EC" id="2.3.2.29" evidence="4"/>
<evidence type="ECO:0000259" key="7">
    <source>
        <dbReference type="Pfam" id="PF04377"/>
    </source>
</evidence>
<dbReference type="InterPro" id="IPR030700">
    <property type="entry name" value="N-end_Aminoacyl_Trfase"/>
</dbReference>
<dbReference type="InterPro" id="IPR007471">
    <property type="entry name" value="N-end_Aminoacyl_Trfase_N"/>
</dbReference>
<comment type="subcellular location">
    <subcellularLocation>
        <location evidence="4">Cytoplasm</location>
    </subcellularLocation>
</comment>
<dbReference type="InterPro" id="IPR016181">
    <property type="entry name" value="Acyl_CoA_acyltransferase"/>
</dbReference>
<gene>
    <name evidence="8" type="primary">ate</name>
    <name evidence="4" type="synonym">bpt</name>
    <name evidence="8" type="ORF">GCM10011282_07040</name>
</gene>
<feature type="region of interest" description="Disordered" evidence="5">
    <location>
        <begin position="1"/>
        <end position="26"/>
    </location>
</feature>
<keyword evidence="2 4" id="KW-0808">Transferase</keyword>
<dbReference type="Pfam" id="PF04376">
    <property type="entry name" value="ATE_N"/>
    <property type="match status" value="1"/>
</dbReference>
<evidence type="ECO:0000259" key="6">
    <source>
        <dbReference type="Pfam" id="PF04376"/>
    </source>
</evidence>
<dbReference type="NCBIfam" id="NF002341">
    <property type="entry name" value="PRK01305.1-1"/>
    <property type="match status" value="1"/>
</dbReference>
<feature type="compositionally biased region" description="Polar residues" evidence="5">
    <location>
        <begin position="1"/>
        <end position="14"/>
    </location>
</feature>
<evidence type="ECO:0000256" key="4">
    <source>
        <dbReference type="HAMAP-Rule" id="MF_00689"/>
    </source>
</evidence>
<dbReference type="SUPFAM" id="SSF55729">
    <property type="entry name" value="Acyl-CoA N-acyltransferases (Nat)"/>
    <property type="match status" value="1"/>
</dbReference>
<dbReference type="PANTHER" id="PTHR21367:SF1">
    <property type="entry name" value="ARGINYL-TRNA--PROTEIN TRANSFERASE 1"/>
    <property type="match status" value="1"/>
</dbReference>
<keyword evidence="3 4" id="KW-0012">Acyltransferase</keyword>
<dbReference type="NCBIfam" id="NF002342">
    <property type="entry name" value="PRK01305.1-3"/>
    <property type="match status" value="1"/>
</dbReference>
<dbReference type="HAMAP" id="MF_00689">
    <property type="entry name" value="Bpt"/>
    <property type="match status" value="1"/>
</dbReference>
<dbReference type="PANTHER" id="PTHR21367">
    <property type="entry name" value="ARGININE-TRNA-PROTEIN TRANSFERASE 1"/>
    <property type="match status" value="1"/>
</dbReference>
<protein>
    <recommendedName>
        <fullName evidence="4">Aspartate/glutamate leucyltransferase</fullName>
        <ecNumber evidence="4">2.3.2.29</ecNumber>
    </recommendedName>
</protein>
<comment type="function">
    <text evidence="4">Functions in the N-end rule pathway of protein degradation where it conjugates Leu from its aminoacyl-tRNA to the N-termini of proteins containing an N-terminal aspartate or glutamate.</text>
</comment>
<comment type="caution">
    <text evidence="8">The sequence shown here is derived from an EMBL/GenBank/DDBJ whole genome shotgun (WGS) entry which is preliminary data.</text>
</comment>
<evidence type="ECO:0000313" key="8">
    <source>
        <dbReference type="EMBL" id="GGX03526.1"/>
    </source>
</evidence>
<dbReference type="Proteomes" id="UP000620127">
    <property type="component" value="Unassembled WGS sequence"/>
</dbReference>
<proteinExistence type="inferred from homology"/>
<organism evidence="8 9">
    <name type="scientific">Undibacterium macrobrachii</name>
    <dbReference type="NCBI Taxonomy" id="1119058"/>
    <lineage>
        <taxon>Bacteria</taxon>
        <taxon>Pseudomonadati</taxon>
        <taxon>Pseudomonadota</taxon>
        <taxon>Betaproteobacteria</taxon>
        <taxon>Burkholderiales</taxon>
        <taxon>Oxalobacteraceae</taxon>
        <taxon>Undibacterium</taxon>
    </lineage>
</organism>
<dbReference type="PIRSF" id="PIRSF037208">
    <property type="entry name" value="ATE_pro_prd"/>
    <property type="match status" value="1"/>
</dbReference>
<name>A0ABQ2X7S0_9BURK</name>
<feature type="domain" description="N-end aminoacyl transferase N-terminal" evidence="6">
    <location>
        <begin position="59"/>
        <end position="128"/>
    </location>
</feature>
<dbReference type="Pfam" id="PF04377">
    <property type="entry name" value="ATE_C"/>
    <property type="match status" value="1"/>
</dbReference>
<dbReference type="RefSeq" id="WP_229827046.1">
    <property type="nucleotide sequence ID" value="NZ_BMYT01000001.1"/>
</dbReference>
<feature type="domain" description="N-end rule aminoacyl transferase C-terminal" evidence="7">
    <location>
        <begin position="148"/>
        <end position="270"/>
    </location>
</feature>
<dbReference type="GO" id="GO:0016740">
    <property type="term" value="F:transferase activity"/>
    <property type="evidence" value="ECO:0007669"/>
    <property type="project" value="UniProtKB-KW"/>
</dbReference>
<comment type="catalytic activity">
    <reaction evidence="4">
        <text>N-terminal L-glutamyl-[protein] + L-leucyl-tRNA(Leu) = N-terminal L-leucyl-L-glutamyl-[protein] + tRNA(Leu) + H(+)</text>
        <dbReference type="Rhea" id="RHEA:50412"/>
        <dbReference type="Rhea" id="RHEA-COMP:9613"/>
        <dbReference type="Rhea" id="RHEA-COMP:9622"/>
        <dbReference type="Rhea" id="RHEA-COMP:12664"/>
        <dbReference type="Rhea" id="RHEA-COMP:12668"/>
        <dbReference type="ChEBI" id="CHEBI:15378"/>
        <dbReference type="ChEBI" id="CHEBI:64721"/>
        <dbReference type="ChEBI" id="CHEBI:78442"/>
        <dbReference type="ChEBI" id="CHEBI:78494"/>
        <dbReference type="ChEBI" id="CHEBI:133041"/>
        <dbReference type="EC" id="2.3.2.29"/>
    </reaction>
</comment>
<evidence type="ECO:0000313" key="9">
    <source>
        <dbReference type="Proteomes" id="UP000620127"/>
    </source>
</evidence>
<evidence type="ECO:0000256" key="2">
    <source>
        <dbReference type="ARBA" id="ARBA00022679"/>
    </source>
</evidence>
<sequence>MQSRTKPPIQSMSPINDDANQYDRDDVDHCANSDKVENADDENTNDYITLHYYATAPYACSYLEDQQARSQVATPAHLIGSEVYSELVSRGFRRSGVFIYRPYCDQCSACTPVRTVVSQFKPNRSQRRALQQHADLYTEVLPLEFVEEHFELYQRYQSRRHAGGGMDQDGRDQYAQFLLQSRVNTRLVSFRDGNQVLRMISIIDILNDGLSSVYTFYDPDVPQSAYGTFNVLWQIAQTKILGLPYLYLGYWIEASRKMSYKTNFKPLQALQDGSWKPLSI</sequence>